<name>A0A915DVC9_9BILA</name>
<sequence length="354" mass="39466">MNPELLYYRGCCLESSCSYSISIPLLLPEKTIRPGYVENCWTVEECKHRTKCLTSCSPSLKHLQESGLVHSQRAHTSLHQPLLKEAELYLSTGLSIAIHILLGHSDCKATEPSRCPANQQLEVWTLKLLTEGAATVNKCLQCFKQVEKEGWVGEHIFPVCKLDGRMFLQAGVKWLKKEGFPSVEEVPVINDDQWVFPCCTSTTITACGENLTDRKKSFSRQNSKDVAVNRHLTPTSRKASCGKSPQRRNDPPKQIPVPTKRNTQKYLVEKLKNVYVQAGEIASSSGSESESTGLECSASLEESVEWPTSRRKRVPSGLLCNFEESALNGRLEPVNNAQGFQLQIGEYFGGYKAV</sequence>
<dbReference type="Proteomes" id="UP000887574">
    <property type="component" value="Unplaced"/>
</dbReference>
<feature type="region of interest" description="Disordered" evidence="1">
    <location>
        <begin position="229"/>
        <end position="262"/>
    </location>
</feature>
<proteinExistence type="predicted"/>
<reference evidence="3" key="1">
    <citation type="submission" date="2022-11" db="UniProtKB">
        <authorList>
            <consortium name="WormBaseParasite"/>
        </authorList>
    </citation>
    <scope>IDENTIFICATION</scope>
</reference>
<dbReference type="AlphaFoldDB" id="A0A915DVC9"/>
<organism evidence="2 3">
    <name type="scientific">Ditylenchus dipsaci</name>
    <dbReference type="NCBI Taxonomy" id="166011"/>
    <lineage>
        <taxon>Eukaryota</taxon>
        <taxon>Metazoa</taxon>
        <taxon>Ecdysozoa</taxon>
        <taxon>Nematoda</taxon>
        <taxon>Chromadorea</taxon>
        <taxon>Rhabditida</taxon>
        <taxon>Tylenchina</taxon>
        <taxon>Tylenchomorpha</taxon>
        <taxon>Sphaerularioidea</taxon>
        <taxon>Anguinidae</taxon>
        <taxon>Anguininae</taxon>
        <taxon>Ditylenchus</taxon>
    </lineage>
</organism>
<evidence type="ECO:0000313" key="3">
    <source>
        <dbReference type="WBParaSite" id="jg23579"/>
    </source>
</evidence>
<accession>A0A915DVC9</accession>
<protein>
    <submittedName>
        <fullName evidence="3">Uncharacterized protein</fullName>
    </submittedName>
</protein>
<keyword evidence="2" id="KW-1185">Reference proteome</keyword>
<evidence type="ECO:0000313" key="2">
    <source>
        <dbReference type="Proteomes" id="UP000887574"/>
    </source>
</evidence>
<evidence type="ECO:0000256" key="1">
    <source>
        <dbReference type="SAM" id="MobiDB-lite"/>
    </source>
</evidence>
<dbReference type="WBParaSite" id="jg23579">
    <property type="protein sequence ID" value="jg23579"/>
    <property type="gene ID" value="jg23579"/>
</dbReference>